<proteinExistence type="predicted"/>
<evidence type="ECO:0000313" key="1">
    <source>
        <dbReference type="EnsemblPlants" id="KQK87752"/>
    </source>
</evidence>
<organism evidence="1 2">
    <name type="scientific">Setaria italica</name>
    <name type="common">Foxtail millet</name>
    <name type="synonym">Panicum italicum</name>
    <dbReference type="NCBI Taxonomy" id="4555"/>
    <lineage>
        <taxon>Eukaryota</taxon>
        <taxon>Viridiplantae</taxon>
        <taxon>Streptophyta</taxon>
        <taxon>Embryophyta</taxon>
        <taxon>Tracheophyta</taxon>
        <taxon>Spermatophyta</taxon>
        <taxon>Magnoliopsida</taxon>
        <taxon>Liliopsida</taxon>
        <taxon>Poales</taxon>
        <taxon>Poaceae</taxon>
        <taxon>PACMAD clade</taxon>
        <taxon>Panicoideae</taxon>
        <taxon>Panicodae</taxon>
        <taxon>Paniceae</taxon>
        <taxon>Cenchrinae</taxon>
        <taxon>Setaria</taxon>
    </lineage>
</organism>
<keyword evidence="2" id="KW-1185">Reference proteome</keyword>
<sequence length="44" mass="4871">MGVTEEVDPSTSMVAELPLPAAFLPSTSMKQDCFYYLTCRVLLD</sequence>
<dbReference type="EMBL" id="AGNK02005439">
    <property type="status" value="NOT_ANNOTATED_CDS"/>
    <property type="molecule type" value="Genomic_DNA"/>
</dbReference>
<dbReference type="AlphaFoldDB" id="K4ANU3"/>
<dbReference type="Gramene" id="KQK87752">
    <property type="protein sequence ID" value="KQK87752"/>
    <property type="gene ID" value="SETIT_040591mg"/>
</dbReference>
<reference evidence="2" key="1">
    <citation type="journal article" date="2012" name="Nat. Biotechnol.">
        <title>Reference genome sequence of the model plant Setaria.</title>
        <authorList>
            <person name="Bennetzen J.L."/>
            <person name="Schmutz J."/>
            <person name="Wang H."/>
            <person name="Percifield R."/>
            <person name="Hawkins J."/>
            <person name="Pontaroli A.C."/>
            <person name="Estep M."/>
            <person name="Feng L."/>
            <person name="Vaughn J.N."/>
            <person name="Grimwood J."/>
            <person name="Jenkins J."/>
            <person name="Barry K."/>
            <person name="Lindquist E."/>
            <person name="Hellsten U."/>
            <person name="Deshpande S."/>
            <person name="Wang X."/>
            <person name="Wu X."/>
            <person name="Mitros T."/>
            <person name="Triplett J."/>
            <person name="Yang X."/>
            <person name="Ye C.Y."/>
            <person name="Mauro-Herrera M."/>
            <person name="Wang L."/>
            <person name="Li P."/>
            <person name="Sharma M."/>
            <person name="Sharma R."/>
            <person name="Ronald P.C."/>
            <person name="Panaud O."/>
            <person name="Kellogg E.A."/>
            <person name="Brutnell T.P."/>
            <person name="Doust A.N."/>
            <person name="Tuskan G.A."/>
            <person name="Rokhsar D."/>
            <person name="Devos K.M."/>
        </authorList>
    </citation>
    <scope>NUCLEOTIDE SEQUENCE [LARGE SCALE GENOMIC DNA]</scope>
    <source>
        <strain evidence="2">cv. Yugu1</strain>
    </source>
</reference>
<accession>K4ANU3</accession>
<protein>
    <submittedName>
        <fullName evidence="1">Uncharacterized protein</fullName>
    </submittedName>
</protein>
<reference evidence="1" key="2">
    <citation type="submission" date="2018-08" db="UniProtKB">
        <authorList>
            <consortium name="EnsemblPlants"/>
        </authorList>
    </citation>
    <scope>IDENTIFICATION</scope>
    <source>
        <strain evidence="1">Yugu1</strain>
    </source>
</reference>
<evidence type="ECO:0000313" key="2">
    <source>
        <dbReference type="Proteomes" id="UP000004995"/>
    </source>
</evidence>
<dbReference type="HOGENOM" id="CLU_3225589_0_0_1"/>
<dbReference type="EnsemblPlants" id="KQK87752">
    <property type="protein sequence ID" value="KQK87752"/>
    <property type="gene ID" value="SETIT_040591mg"/>
</dbReference>
<dbReference type="Proteomes" id="UP000004995">
    <property type="component" value="Unassembled WGS sequence"/>
</dbReference>
<dbReference type="InParanoid" id="K4ANU3"/>
<name>K4ANU3_SETIT</name>